<evidence type="ECO:0000313" key="2">
    <source>
        <dbReference type="Proteomes" id="UP001143910"/>
    </source>
</evidence>
<name>A0ACC1NXU6_9HYPO</name>
<dbReference type="Proteomes" id="UP001143910">
    <property type="component" value="Unassembled WGS sequence"/>
</dbReference>
<evidence type="ECO:0000313" key="1">
    <source>
        <dbReference type="EMBL" id="KAJ2984172.1"/>
    </source>
</evidence>
<protein>
    <submittedName>
        <fullName evidence="1">Uncharacterized protein</fullName>
    </submittedName>
</protein>
<proteinExistence type="predicted"/>
<organism evidence="1 2">
    <name type="scientific">Zarea fungicola</name>
    <dbReference type="NCBI Taxonomy" id="93591"/>
    <lineage>
        <taxon>Eukaryota</taxon>
        <taxon>Fungi</taxon>
        <taxon>Dikarya</taxon>
        <taxon>Ascomycota</taxon>
        <taxon>Pezizomycotina</taxon>
        <taxon>Sordariomycetes</taxon>
        <taxon>Hypocreomycetidae</taxon>
        <taxon>Hypocreales</taxon>
        <taxon>Cordycipitaceae</taxon>
        <taxon>Zarea</taxon>
    </lineage>
</organism>
<accession>A0ACC1NXU6</accession>
<gene>
    <name evidence="1" type="ORF">NQ176_g173</name>
</gene>
<sequence>MGKVWLITGTSRGLGRALAVGVLDAGDYLAATARDPAQLEDLAIKYGQERVLSVALDVTDPSSAAAAIAATVSKFGRLDVLVNNAGYADAASVEDISHESFRDQVETNFFGVFNVTKAAIPILRKQGSGHIIQVSSVGGRIGSPGLSAYQASKWAVGGFSTALAAEIAPLGIKVTVLEPGGMKTDWAKGKVNASEPYWATVQAQAERRARLSENWTEPNELVRGVLHVSSVKEPPLRLLLGKDTVAIGRMAADQLATSDEQWLSVTTMNI</sequence>
<comment type="caution">
    <text evidence="1">The sequence shown here is derived from an EMBL/GenBank/DDBJ whole genome shotgun (WGS) entry which is preliminary data.</text>
</comment>
<keyword evidence="2" id="KW-1185">Reference proteome</keyword>
<dbReference type="EMBL" id="JANJQO010000005">
    <property type="protein sequence ID" value="KAJ2984172.1"/>
    <property type="molecule type" value="Genomic_DNA"/>
</dbReference>
<reference evidence="1" key="1">
    <citation type="submission" date="2022-08" db="EMBL/GenBank/DDBJ databases">
        <title>Genome Sequence of Lecanicillium fungicola.</title>
        <authorList>
            <person name="Buettner E."/>
        </authorList>
    </citation>
    <scope>NUCLEOTIDE SEQUENCE</scope>
    <source>
        <strain evidence="1">Babe33</strain>
    </source>
</reference>